<sequence length="198" mass="22569">MLEAGGGLSLRAMITVVKAFFHPRKLLANRKEAMFSLPYTERHDYSHKRSETLLLHFIARFRSNRAVLPNSSMPLRPDGQPSQHHRPYFHAYNRNLTSNGIVITTRTAESHPHGSLPSERNPAIIRLSDTSPFQTDQFIYLFTQANHCFLTYGLNPAIFTGGYLVDCIHNHDADFMDKSADFTQVPPMLPQLLMVSWT</sequence>
<evidence type="ECO:0000313" key="2">
    <source>
        <dbReference type="Proteomes" id="UP000243686"/>
    </source>
</evidence>
<organism evidence="1 2">
    <name type="scientific">Opisthorchis viverrini</name>
    <name type="common">Southeast Asian liver fluke</name>
    <dbReference type="NCBI Taxonomy" id="6198"/>
    <lineage>
        <taxon>Eukaryota</taxon>
        <taxon>Metazoa</taxon>
        <taxon>Spiralia</taxon>
        <taxon>Lophotrochozoa</taxon>
        <taxon>Platyhelminthes</taxon>
        <taxon>Trematoda</taxon>
        <taxon>Digenea</taxon>
        <taxon>Opisthorchiida</taxon>
        <taxon>Opisthorchiata</taxon>
        <taxon>Opisthorchiidae</taxon>
        <taxon>Opisthorchis</taxon>
    </lineage>
</organism>
<evidence type="ECO:0000313" key="1">
    <source>
        <dbReference type="EMBL" id="OON15979.1"/>
    </source>
</evidence>
<proteinExistence type="predicted"/>
<gene>
    <name evidence="1" type="ORF">X801_08212</name>
</gene>
<dbReference type="Proteomes" id="UP000243686">
    <property type="component" value="Unassembled WGS sequence"/>
</dbReference>
<dbReference type="EMBL" id="KV899483">
    <property type="protein sequence ID" value="OON15979.1"/>
    <property type="molecule type" value="Genomic_DNA"/>
</dbReference>
<name>A0A1S8WNE7_OPIVI</name>
<reference evidence="1 2" key="1">
    <citation type="submission" date="2015-03" db="EMBL/GenBank/DDBJ databases">
        <title>Draft genome of the nematode, Opisthorchis viverrini.</title>
        <authorList>
            <person name="Mitreva M."/>
        </authorList>
    </citation>
    <scope>NUCLEOTIDE SEQUENCE [LARGE SCALE GENOMIC DNA]</scope>
    <source>
        <strain evidence="1">Khon Kaen</strain>
    </source>
</reference>
<protein>
    <submittedName>
        <fullName evidence="1">Uncharacterized protein</fullName>
    </submittedName>
</protein>
<dbReference type="AlphaFoldDB" id="A0A1S8WNE7"/>
<keyword evidence="2" id="KW-1185">Reference proteome</keyword>
<accession>A0A1S8WNE7</accession>